<dbReference type="EMBL" id="PQXN01000001">
    <property type="protein sequence ID" value="TGO65718.1"/>
    <property type="molecule type" value="Genomic_DNA"/>
</dbReference>
<evidence type="ECO:0000313" key="2">
    <source>
        <dbReference type="EMBL" id="TGO65718.1"/>
    </source>
</evidence>
<name>A0A4Z1IW83_9HELO</name>
<dbReference type="Gene3D" id="6.10.110.10">
    <property type="match status" value="1"/>
</dbReference>
<protein>
    <submittedName>
        <fullName evidence="2">Uncharacterized protein</fullName>
    </submittedName>
</protein>
<keyword evidence="1" id="KW-0812">Transmembrane</keyword>
<dbReference type="OrthoDB" id="440424at2759"/>
<organism evidence="2 3">
    <name type="scientific">Botryotinia convoluta</name>
    <dbReference type="NCBI Taxonomy" id="54673"/>
    <lineage>
        <taxon>Eukaryota</taxon>
        <taxon>Fungi</taxon>
        <taxon>Dikarya</taxon>
        <taxon>Ascomycota</taxon>
        <taxon>Pezizomycotina</taxon>
        <taxon>Leotiomycetes</taxon>
        <taxon>Helotiales</taxon>
        <taxon>Sclerotiniaceae</taxon>
        <taxon>Botryotinia</taxon>
    </lineage>
</organism>
<accession>A0A4Z1IW83</accession>
<evidence type="ECO:0000313" key="3">
    <source>
        <dbReference type="Proteomes" id="UP000297527"/>
    </source>
</evidence>
<dbReference type="AlphaFoldDB" id="A0A4Z1IW83"/>
<feature type="transmembrane region" description="Helical" evidence="1">
    <location>
        <begin position="93"/>
        <end position="111"/>
    </location>
</feature>
<reference evidence="2 3" key="1">
    <citation type="submission" date="2017-12" db="EMBL/GenBank/DDBJ databases">
        <title>Comparative genomics of Botrytis spp.</title>
        <authorList>
            <person name="Valero-Jimenez C.A."/>
            <person name="Tapia P."/>
            <person name="Veloso J."/>
            <person name="Silva-Moreno E."/>
            <person name="Staats M."/>
            <person name="Valdes J.H."/>
            <person name="Van Kan J.A.L."/>
        </authorList>
    </citation>
    <scope>NUCLEOTIDE SEQUENCE [LARGE SCALE GENOMIC DNA]</scope>
    <source>
        <strain evidence="2 3">MUCL11595</strain>
    </source>
</reference>
<gene>
    <name evidence="2" type="ORF">BCON_0001g00320</name>
</gene>
<proteinExistence type="predicted"/>
<keyword evidence="1" id="KW-0472">Membrane</keyword>
<sequence>MVTFFTPVVAGGSILYLSGFARLGPRAVSIASLFQSIFGNVATRSSFAYLQSAAMSGYGLGLSNTTVRFVSGIGSVVRIFWGSKAIRMNEPWTVCKILLGIYLFVCFWLYFSMFWSRLELWATDYFMV</sequence>
<dbReference type="InterPro" id="IPR038213">
    <property type="entry name" value="IFI6/IFI27-like_sf"/>
</dbReference>
<comment type="caution">
    <text evidence="2">The sequence shown here is derived from an EMBL/GenBank/DDBJ whole genome shotgun (WGS) entry which is preliminary data.</text>
</comment>
<keyword evidence="3" id="KW-1185">Reference proteome</keyword>
<feature type="transmembrane region" description="Helical" evidence="1">
    <location>
        <begin position="58"/>
        <end position="81"/>
    </location>
</feature>
<keyword evidence="1" id="KW-1133">Transmembrane helix</keyword>
<dbReference type="Proteomes" id="UP000297527">
    <property type="component" value="Unassembled WGS sequence"/>
</dbReference>
<evidence type="ECO:0000256" key="1">
    <source>
        <dbReference type="SAM" id="Phobius"/>
    </source>
</evidence>